<dbReference type="InterPro" id="IPR036236">
    <property type="entry name" value="Znf_C2H2_sf"/>
</dbReference>
<dbReference type="SMART" id="SM00355">
    <property type="entry name" value="ZnF_C2H2"/>
    <property type="match status" value="2"/>
</dbReference>
<dbReference type="GeneID" id="70179846"/>
<feature type="region of interest" description="Disordered" evidence="6">
    <location>
        <begin position="265"/>
        <end position="284"/>
    </location>
</feature>
<keyword evidence="9" id="KW-1185">Reference proteome</keyword>
<evidence type="ECO:0000313" key="8">
    <source>
        <dbReference type="EMBL" id="KAH7027739.1"/>
    </source>
</evidence>
<feature type="compositionally biased region" description="Polar residues" evidence="6">
    <location>
        <begin position="157"/>
        <end position="172"/>
    </location>
</feature>
<dbReference type="SUPFAM" id="SSF57667">
    <property type="entry name" value="beta-beta-alpha zinc fingers"/>
    <property type="match status" value="1"/>
</dbReference>
<feature type="region of interest" description="Disordered" evidence="6">
    <location>
        <begin position="1"/>
        <end position="46"/>
    </location>
</feature>
<comment type="caution">
    <text evidence="8">The sequence shown here is derived from an EMBL/GenBank/DDBJ whole genome shotgun (WGS) entry which is preliminary data.</text>
</comment>
<dbReference type="InterPro" id="IPR013087">
    <property type="entry name" value="Znf_C2H2_type"/>
</dbReference>
<reference evidence="8" key="1">
    <citation type="journal article" date="2021" name="Nat. Commun.">
        <title>Genetic determinants of endophytism in the Arabidopsis root mycobiome.</title>
        <authorList>
            <person name="Mesny F."/>
            <person name="Miyauchi S."/>
            <person name="Thiergart T."/>
            <person name="Pickel B."/>
            <person name="Atanasova L."/>
            <person name="Karlsson M."/>
            <person name="Huettel B."/>
            <person name="Barry K.W."/>
            <person name="Haridas S."/>
            <person name="Chen C."/>
            <person name="Bauer D."/>
            <person name="Andreopoulos W."/>
            <person name="Pangilinan J."/>
            <person name="LaButti K."/>
            <person name="Riley R."/>
            <person name="Lipzen A."/>
            <person name="Clum A."/>
            <person name="Drula E."/>
            <person name="Henrissat B."/>
            <person name="Kohler A."/>
            <person name="Grigoriev I.V."/>
            <person name="Martin F.M."/>
            <person name="Hacquard S."/>
        </authorList>
    </citation>
    <scope>NUCLEOTIDE SEQUENCE</scope>
    <source>
        <strain evidence="8">MPI-CAGE-CH-0230</strain>
    </source>
</reference>
<dbReference type="PROSITE" id="PS00028">
    <property type="entry name" value="ZINC_FINGER_C2H2_1"/>
    <property type="match status" value="1"/>
</dbReference>
<dbReference type="GO" id="GO:0005634">
    <property type="term" value="C:nucleus"/>
    <property type="evidence" value="ECO:0007669"/>
    <property type="project" value="TreeGrafter"/>
</dbReference>
<dbReference type="EMBL" id="JAGTJQ010000007">
    <property type="protein sequence ID" value="KAH7027739.1"/>
    <property type="molecule type" value="Genomic_DNA"/>
</dbReference>
<evidence type="ECO:0000313" key="9">
    <source>
        <dbReference type="Proteomes" id="UP000756346"/>
    </source>
</evidence>
<evidence type="ECO:0000256" key="1">
    <source>
        <dbReference type="ARBA" id="ARBA00022723"/>
    </source>
</evidence>
<feature type="region of interest" description="Disordered" evidence="6">
    <location>
        <begin position="149"/>
        <end position="185"/>
    </location>
</feature>
<evidence type="ECO:0000256" key="4">
    <source>
        <dbReference type="ARBA" id="ARBA00022833"/>
    </source>
</evidence>
<evidence type="ECO:0000256" key="5">
    <source>
        <dbReference type="PROSITE-ProRule" id="PRU00042"/>
    </source>
</evidence>
<evidence type="ECO:0000256" key="6">
    <source>
        <dbReference type="SAM" id="MobiDB-lite"/>
    </source>
</evidence>
<organism evidence="8 9">
    <name type="scientific">Microdochium trichocladiopsis</name>
    <dbReference type="NCBI Taxonomy" id="1682393"/>
    <lineage>
        <taxon>Eukaryota</taxon>
        <taxon>Fungi</taxon>
        <taxon>Dikarya</taxon>
        <taxon>Ascomycota</taxon>
        <taxon>Pezizomycotina</taxon>
        <taxon>Sordariomycetes</taxon>
        <taxon>Xylariomycetidae</taxon>
        <taxon>Xylariales</taxon>
        <taxon>Microdochiaceae</taxon>
        <taxon>Microdochium</taxon>
    </lineage>
</organism>
<keyword evidence="2" id="KW-0677">Repeat</keyword>
<dbReference type="AlphaFoldDB" id="A0A9P8Y2M3"/>
<evidence type="ECO:0000259" key="7">
    <source>
        <dbReference type="PROSITE" id="PS50157"/>
    </source>
</evidence>
<protein>
    <recommendedName>
        <fullName evidence="7">C2H2-type domain-containing protein</fullName>
    </recommendedName>
</protein>
<evidence type="ECO:0000256" key="3">
    <source>
        <dbReference type="ARBA" id="ARBA00022771"/>
    </source>
</evidence>
<keyword evidence="4" id="KW-0862">Zinc</keyword>
<keyword evidence="3 5" id="KW-0863">Zinc-finger</keyword>
<dbReference type="OrthoDB" id="3269380at2759"/>
<dbReference type="PROSITE" id="PS50157">
    <property type="entry name" value="ZINC_FINGER_C2H2_2"/>
    <property type="match status" value="1"/>
</dbReference>
<dbReference type="PANTHER" id="PTHR23057:SF0">
    <property type="entry name" value="JUXTAPOSED WITH ANOTHER ZINC FINGER PROTEIN 1"/>
    <property type="match status" value="1"/>
</dbReference>
<evidence type="ECO:0000256" key="2">
    <source>
        <dbReference type="ARBA" id="ARBA00022737"/>
    </source>
</evidence>
<dbReference type="InterPro" id="IPR051580">
    <property type="entry name" value="ZnF-Chromatin_assoc"/>
</dbReference>
<proteinExistence type="predicted"/>
<dbReference type="Gene3D" id="3.30.160.60">
    <property type="entry name" value="Classic Zinc Finger"/>
    <property type="match status" value="1"/>
</dbReference>
<gene>
    <name evidence="8" type="ORF">B0I36DRAFT_247305</name>
</gene>
<feature type="domain" description="C2H2-type" evidence="7">
    <location>
        <begin position="404"/>
        <end position="434"/>
    </location>
</feature>
<dbReference type="Proteomes" id="UP000756346">
    <property type="component" value="Unassembled WGS sequence"/>
</dbReference>
<keyword evidence="1" id="KW-0479">Metal-binding</keyword>
<feature type="compositionally biased region" description="Polar residues" evidence="6">
    <location>
        <begin position="265"/>
        <end position="276"/>
    </location>
</feature>
<feature type="compositionally biased region" description="Polar residues" evidence="6">
    <location>
        <begin position="1"/>
        <end position="19"/>
    </location>
</feature>
<name>A0A9P8Y2M3_9PEZI</name>
<accession>A0A9P8Y2M3</accession>
<feature type="compositionally biased region" description="Low complexity" evidence="6">
    <location>
        <begin position="173"/>
        <end position="184"/>
    </location>
</feature>
<dbReference type="RefSeq" id="XP_046010538.1">
    <property type="nucleotide sequence ID" value="XM_046150300.1"/>
</dbReference>
<dbReference type="PANTHER" id="PTHR23057">
    <property type="entry name" value="JUXTAPOSED WITH ANOTHER ZINC FINGER PROTEIN 1"/>
    <property type="match status" value="1"/>
</dbReference>
<sequence length="526" mass="56591">MTTGPTFDSALSRSRQDSFVSAGPKPISMTNPNRGADGRGRRESLAGSMMNGMSWGGVSIGSFVRDEIMLTGTSPWQGAQPSSSFHSNSYIPKMEAEYLRDFLCCNQRLDSFHDLLRHYETVHTGSNAQPNNKPAMPMGQRLSVSKQQLTPGGFGSGTPSHQGFQSPSQLGFGQQNRGMNSNGSNGLGGFGGMQLGGQSLGNGQKASGLTNMQTNDEMETVGEMELDETVGMMEMDDPSRNLQQTRQMFGGQQTRPQLQLNSGALGQGLRTSQPSTPGAGGFNFQNNPTVSSVNTPTLSTQGLGQPANGEDDFAGLDASLNLGDFSNLDATSLEYFINDPAKSLYSSNANSASQRAALATQMAQFGLDQNQFANMSEATRLTAIYQALHNPNGVMIPPEEDKPFKCPVIGCEKAYKNQNGLKYHKQHGHQNQQLHENGDGTFSIVNPETSAPYPGETGMEKEKPHKCEYCNKRYKNLNGLKYHKQHSTPCEIAAQAAAIRQNLAGGQMPFSSPSAGLPGIGEEMQM</sequence>
<dbReference type="GO" id="GO:0008270">
    <property type="term" value="F:zinc ion binding"/>
    <property type="evidence" value="ECO:0007669"/>
    <property type="project" value="UniProtKB-KW"/>
</dbReference>